<sequence>MQRQHENEMEEIMKGMECPEDFSCYRKGFRDICKAKDFGIETILECLEEDAEECSFSYAYGHLHFCKCPMRNFAARRLNR</sequence>
<gene>
    <name evidence="1" type="ORF">ENO08_04225</name>
</gene>
<name>A0A7V2AUS8_UNCEI</name>
<accession>A0A7V2AUS8</accession>
<comment type="caution">
    <text evidence="1">The sequence shown here is derived from an EMBL/GenBank/DDBJ whole genome shotgun (WGS) entry which is preliminary data.</text>
</comment>
<dbReference type="AlphaFoldDB" id="A0A7V2AUS8"/>
<dbReference type="EMBL" id="DSEC01000299">
    <property type="protein sequence ID" value="HER43648.1"/>
    <property type="molecule type" value="Genomic_DNA"/>
</dbReference>
<organism evidence="1">
    <name type="scientific">Eiseniibacteriota bacterium</name>
    <dbReference type="NCBI Taxonomy" id="2212470"/>
    <lineage>
        <taxon>Bacteria</taxon>
        <taxon>Candidatus Eiseniibacteriota</taxon>
    </lineage>
</organism>
<evidence type="ECO:0000313" key="1">
    <source>
        <dbReference type="EMBL" id="HER43648.1"/>
    </source>
</evidence>
<proteinExistence type="predicted"/>
<reference evidence="1" key="1">
    <citation type="journal article" date="2020" name="mSystems">
        <title>Genome- and Community-Level Interaction Insights into Carbon Utilization and Element Cycling Functions of Hydrothermarchaeota in Hydrothermal Sediment.</title>
        <authorList>
            <person name="Zhou Z."/>
            <person name="Liu Y."/>
            <person name="Xu W."/>
            <person name="Pan J."/>
            <person name="Luo Z.H."/>
            <person name="Li M."/>
        </authorList>
    </citation>
    <scope>NUCLEOTIDE SEQUENCE [LARGE SCALE GENOMIC DNA]</scope>
    <source>
        <strain evidence="1">SpSt-1233</strain>
    </source>
</reference>
<dbReference type="Proteomes" id="UP000886069">
    <property type="component" value="Unassembled WGS sequence"/>
</dbReference>
<protein>
    <submittedName>
        <fullName evidence="1">Uncharacterized protein</fullName>
    </submittedName>
</protein>